<evidence type="ECO:0000256" key="1">
    <source>
        <dbReference type="ARBA" id="ARBA00004571"/>
    </source>
</evidence>
<dbReference type="Pfam" id="PF07715">
    <property type="entry name" value="Plug"/>
    <property type="match status" value="1"/>
</dbReference>
<evidence type="ECO:0000259" key="15">
    <source>
        <dbReference type="Pfam" id="PF07715"/>
    </source>
</evidence>
<keyword evidence="16" id="KW-0675">Receptor</keyword>
<feature type="domain" description="TonB-dependent receptor-like beta-barrel" evidence="14">
    <location>
        <begin position="302"/>
        <end position="722"/>
    </location>
</feature>
<dbReference type="PANTHER" id="PTHR32552">
    <property type="entry name" value="FERRICHROME IRON RECEPTOR-RELATED"/>
    <property type="match status" value="1"/>
</dbReference>
<keyword evidence="10 11" id="KW-0998">Cell outer membrane</keyword>
<gene>
    <name evidence="16" type="ORF">ABB28_07235</name>
</gene>
<evidence type="ECO:0000313" key="17">
    <source>
        <dbReference type="Proteomes" id="UP000051386"/>
    </source>
</evidence>
<dbReference type="GO" id="GO:0009279">
    <property type="term" value="C:cell outer membrane"/>
    <property type="evidence" value="ECO:0007669"/>
    <property type="project" value="UniProtKB-SubCell"/>
</dbReference>
<evidence type="ECO:0000256" key="7">
    <source>
        <dbReference type="ARBA" id="ARBA00023065"/>
    </source>
</evidence>
<evidence type="ECO:0000256" key="12">
    <source>
        <dbReference type="RuleBase" id="RU003357"/>
    </source>
</evidence>
<evidence type="ECO:0000256" key="11">
    <source>
        <dbReference type="PROSITE-ProRule" id="PRU01360"/>
    </source>
</evidence>
<evidence type="ECO:0000259" key="14">
    <source>
        <dbReference type="Pfam" id="PF00593"/>
    </source>
</evidence>
<name>A0A0R0CXW5_9GAMM</name>
<keyword evidence="4" id="KW-0410">Iron transport</keyword>
<keyword evidence="2 11" id="KW-0813">Transport</keyword>
<keyword evidence="13" id="KW-0732">Signal</keyword>
<dbReference type="Pfam" id="PF00593">
    <property type="entry name" value="TonB_dep_Rec_b-barrel"/>
    <property type="match status" value="1"/>
</dbReference>
<dbReference type="RefSeq" id="WP_057507984.1">
    <property type="nucleotide sequence ID" value="NZ_LDJK01000023.1"/>
</dbReference>
<keyword evidence="6" id="KW-0408">Iron</keyword>
<comment type="subcellular location">
    <subcellularLocation>
        <location evidence="1 11">Cell outer membrane</location>
        <topology evidence="1 11">Multi-pass membrane protein</topology>
    </subcellularLocation>
</comment>
<dbReference type="InterPro" id="IPR036942">
    <property type="entry name" value="Beta-barrel_TonB_sf"/>
</dbReference>
<keyword evidence="5 11" id="KW-0812">Transmembrane</keyword>
<dbReference type="EMBL" id="LDJK01000023">
    <property type="protein sequence ID" value="KRG74585.1"/>
    <property type="molecule type" value="Genomic_DNA"/>
</dbReference>
<reference evidence="16 17" key="1">
    <citation type="submission" date="2015-05" db="EMBL/GenBank/DDBJ databases">
        <title>Genome sequencing and analysis of members of genus Stenotrophomonas.</title>
        <authorList>
            <person name="Patil P.P."/>
            <person name="Midha S."/>
            <person name="Patil P.B."/>
        </authorList>
    </citation>
    <scope>NUCLEOTIDE SEQUENCE [LARGE SCALE GENOMIC DNA]</scope>
    <source>
        <strain evidence="16 17">DSM 21508</strain>
    </source>
</reference>
<feature type="signal peptide" evidence="13">
    <location>
        <begin position="1"/>
        <end position="30"/>
    </location>
</feature>
<dbReference type="InterPro" id="IPR039426">
    <property type="entry name" value="TonB-dep_rcpt-like"/>
</dbReference>
<comment type="caution">
    <text evidence="16">The sequence shown here is derived from an EMBL/GenBank/DDBJ whole genome shotgun (WGS) entry which is preliminary data.</text>
</comment>
<evidence type="ECO:0000256" key="2">
    <source>
        <dbReference type="ARBA" id="ARBA00022448"/>
    </source>
</evidence>
<organism evidence="16 17">
    <name type="scientific">Stenotrophomonas chelatiphaga</name>
    <dbReference type="NCBI Taxonomy" id="517011"/>
    <lineage>
        <taxon>Bacteria</taxon>
        <taxon>Pseudomonadati</taxon>
        <taxon>Pseudomonadota</taxon>
        <taxon>Gammaproteobacteria</taxon>
        <taxon>Lysobacterales</taxon>
        <taxon>Lysobacteraceae</taxon>
        <taxon>Stenotrophomonas</taxon>
    </lineage>
</organism>
<sequence>MHLNHRIFRRHPLALACAALSMGLVAPAFAQQAATPASATALDAITVTAERREQNLQDVPVSVGVVQGEQLRDYTAGGDDTLLALSGRVPGFYAETTTGRIFPRFYIRGLGNIDFYLGASQPVSIIQDDVVLEHVVLKSNPVYDVDQIEVLRGPQGTLFGRNTTAGIVKFDSIKPSQEASGRVNASYGTHNSVAVDAGLGGPINEVAAFRVSALYQHRDDYVDNTYAGPSADGTMAPRKDAMGGFDDRNVRAQLLLTPTDNFSVLASAHARDYEGTSTLFLRGGMVKGSNQPIAARDRVAYDEAANNPQAYKTYGGSLKATYDFGAVELTSITAYETTSGYSRGDTDGGAAANFPVNGVANGFGQSMGQVRDLDQWTQEVRLASVGDDRLSWQAGLFYFDGRDITDFYQRGWFLQGAARNPNNWVRLRNTNTSVAGFGQLSYKATDQLTLTAGLRQTRDEKRTRLLKTADTAAGAVTYRGRTDVEMSDTTPSWDLSAMYQINDQVGVYAKVARGFRGPTIQGRSAVFNSDFTTADSETILSWEAGVKSTLWDNRLRLNATAFTYQVNDIQLNGNDSDGNGVLFNADKARAYGLEADMELRPIPNLTLSAGVSLLHSEIQDDRVYAQVCALNGVVVCTVNDPTIKVGANTFAQINGNPLPNAPKYGINLAARYDFPVSDAATVFVSTDWNKQGYTSFVLYDTAEFNSKGDFEGGLKLGYSGGYGAYEVALFARNITNEKNLKGVIENYMAAVYNEPRTVGVSVNVNW</sequence>
<dbReference type="InterPro" id="IPR000531">
    <property type="entry name" value="Beta-barrel_TonB"/>
</dbReference>
<keyword evidence="17" id="KW-1185">Reference proteome</keyword>
<evidence type="ECO:0000256" key="5">
    <source>
        <dbReference type="ARBA" id="ARBA00022692"/>
    </source>
</evidence>
<comment type="similarity">
    <text evidence="11 12">Belongs to the TonB-dependent receptor family.</text>
</comment>
<dbReference type="PANTHER" id="PTHR32552:SF81">
    <property type="entry name" value="TONB-DEPENDENT OUTER MEMBRANE RECEPTOR"/>
    <property type="match status" value="1"/>
</dbReference>
<feature type="domain" description="TonB-dependent receptor plug" evidence="15">
    <location>
        <begin position="56"/>
        <end position="167"/>
    </location>
</feature>
<dbReference type="PATRIC" id="fig|517011.3.peg.1070"/>
<dbReference type="SUPFAM" id="SSF56935">
    <property type="entry name" value="Porins"/>
    <property type="match status" value="1"/>
</dbReference>
<dbReference type="InterPro" id="IPR012910">
    <property type="entry name" value="Plug_dom"/>
</dbReference>
<evidence type="ECO:0000256" key="3">
    <source>
        <dbReference type="ARBA" id="ARBA00022452"/>
    </source>
</evidence>
<dbReference type="GO" id="GO:0006826">
    <property type="term" value="P:iron ion transport"/>
    <property type="evidence" value="ECO:0007669"/>
    <property type="project" value="UniProtKB-KW"/>
</dbReference>
<keyword evidence="7" id="KW-0406">Ion transport</keyword>
<keyword evidence="3 11" id="KW-1134">Transmembrane beta strand</keyword>
<feature type="chain" id="PRO_5006394756" evidence="13">
    <location>
        <begin position="31"/>
        <end position="766"/>
    </location>
</feature>
<evidence type="ECO:0000256" key="8">
    <source>
        <dbReference type="ARBA" id="ARBA00023077"/>
    </source>
</evidence>
<dbReference type="Gene3D" id="2.40.170.20">
    <property type="entry name" value="TonB-dependent receptor, beta-barrel domain"/>
    <property type="match status" value="1"/>
</dbReference>
<evidence type="ECO:0000256" key="9">
    <source>
        <dbReference type="ARBA" id="ARBA00023136"/>
    </source>
</evidence>
<dbReference type="PROSITE" id="PS52016">
    <property type="entry name" value="TONB_DEPENDENT_REC_3"/>
    <property type="match status" value="1"/>
</dbReference>
<protein>
    <submittedName>
        <fullName evidence="16">TonB-dependent receptor</fullName>
    </submittedName>
</protein>
<dbReference type="Proteomes" id="UP000051386">
    <property type="component" value="Unassembled WGS sequence"/>
</dbReference>
<evidence type="ECO:0000256" key="10">
    <source>
        <dbReference type="ARBA" id="ARBA00023237"/>
    </source>
</evidence>
<keyword evidence="8 12" id="KW-0798">TonB box</keyword>
<dbReference type="AlphaFoldDB" id="A0A0R0CXW5"/>
<accession>A0A0R0CXW5</accession>
<evidence type="ECO:0000256" key="6">
    <source>
        <dbReference type="ARBA" id="ARBA00023004"/>
    </source>
</evidence>
<evidence type="ECO:0000256" key="4">
    <source>
        <dbReference type="ARBA" id="ARBA00022496"/>
    </source>
</evidence>
<evidence type="ECO:0000256" key="13">
    <source>
        <dbReference type="SAM" id="SignalP"/>
    </source>
</evidence>
<proteinExistence type="inferred from homology"/>
<keyword evidence="9 11" id="KW-0472">Membrane</keyword>
<evidence type="ECO:0000313" key="16">
    <source>
        <dbReference type="EMBL" id="KRG74585.1"/>
    </source>
</evidence>